<dbReference type="SUPFAM" id="SSF103481">
    <property type="entry name" value="Multidrug resistance efflux transporter EmrE"/>
    <property type="match status" value="1"/>
</dbReference>
<accession>A0A0T6AUE1</accession>
<proteinExistence type="inferred from homology"/>
<feature type="transmembrane region" description="Helical" evidence="7">
    <location>
        <begin position="224"/>
        <end position="241"/>
    </location>
</feature>
<dbReference type="GO" id="GO:0000139">
    <property type="term" value="C:Golgi membrane"/>
    <property type="evidence" value="ECO:0007669"/>
    <property type="project" value="InterPro"/>
</dbReference>
<feature type="transmembrane region" description="Helical" evidence="7">
    <location>
        <begin position="153"/>
        <end position="170"/>
    </location>
</feature>
<keyword evidence="6 7" id="KW-0472">Membrane</keyword>
<evidence type="ECO:0000256" key="2">
    <source>
        <dbReference type="ARBA" id="ARBA00009976"/>
    </source>
</evidence>
<dbReference type="Proteomes" id="UP000051574">
    <property type="component" value="Unassembled WGS sequence"/>
</dbReference>
<evidence type="ECO:0000256" key="4">
    <source>
        <dbReference type="ARBA" id="ARBA00022692"/>
    </source>
</evidence>
<dbReference type="Pfam" id="PF04142">
    <property type="entry name" value="Nuc_sug_transp"/>
    <property type="match status" value="1"/>
</dbReference>
<feature type="transmembrane region" description="Helical" evidence="7">
    <location>
        <begin position="94"/>
        <end position="114"/>
    </location>
</feature>
<evidence type="ECO:0008006" key="10">
    <source>
        <dbReference type="Google" id="ProtNLM"/>
    </source>
</evidence>
<dbReference type="EMBL" id="LJIG01022771">
    <property type="protein sequence ID" value="KRT78800.1"/>
    <property type="molecule type" value="Genomic_DNA"/>
</dbReference>
<keyword evidence="3" id="KW-0762">Sugar transport</keyword>
<keyword evidence="5 7" id="KW-1133">Transmembrane helix</keyword>
<keyword evidence="9" id="KW-1185">Reference proteome</keyword>
<dbReference type="GO" id="GO:0015165">
    <property type="term" value="F:pyrimidine nucleotide-sugar transmembrane transporter activity"/>
    <property type="evidence" value="ECO:0007669"/>
    <property type="project" value="InterPro"/>
</dbReference>
<comment type="caution">
    <text evidence="8">The sequence shown here is derived from an EMBL/GenBank/DDBJ whole genome shotgun (WGS) entry which is preliminary data.</text>
</comment>
<dbReference type="OrthoDB" id="29773at2759"/>
<comment type="similarity">
    <text evidence="2">Belongs to the nucleotide-sugar transporter family. SLC35A subfamily.</text>
</comment>
<keyword evidence="3" id="KW-0813">Transport</keyword>
<evidence type="ECO:0000256" key="1">
    <source>
        <dbReference type="ARBA" id="ARBA00004141"/>
    </source>
</evidence>
<feature type="transmembrane region" description="Helical" evidence="7">
    <location>
        <begin position="46"/>
        <end position="68"/>
    </location>
</feature>
<evidence type="ECO:0000256" key="5">
    <source>
        <dbReference type="ARBA" id="ARBA00022989"/>
    </source>
</evidence>
<keyword evidence="4 7" id="KW-0812">Transmembrane</keyword>
<evidence type="ECO:0000256" key="3">
    <source>
        <dbReference type="ARBA" id="ARBA00022597"/>
    </source>
</evidence>
<reference evidence="8 9" key="1">
    <citation type="submission" date="2015-09" db="EMBL/GenBank/DDBJ databases">
        <title>Draft genome of the scarab beetle Oryctes borbonicus.</title>
        <authorList>
            <person name="Meyer J.M."/>
            <person name="Markov G.V."/>
            <person name="Baskaran P."/>
            <person name="Herrmann M."/>
            <person name="Sommer R.J."/>
            <person name="Roedelsperger C."/>
        </authorList>
    </citation>
    <scope>NUCLEOTIDE SEQUENCE [LARGE SCALE GENOMIC DNA]</scope>
    <source>
        <strain evidence="8">OB123</strain>
        <tissue evidence="8">Whole animal</tissue>
    </source>
</reference>
<feature type="non-terminal residue" evidence="8">
    <location>
        <position position="265"/>
    </location>
</feature>
<comment type="subcellular location">
    <subcellularLocation>
        <location evidence="1">Membrane</location>
        <topology evidence="1">Multi-pass membrane protein</topology>
    </subcellularLocation>
</comment>
<evidence type="ECO:0000256" key="7">
    <source>
        <dbReference type="SAM" id="Phobius"/>
    </source>
</evidence>
<dbReference type="InterPro" id="IPR037185">
    <property type="entry name" value="EmrE-like"/>
</dbReference>
<sequence>MAWTRYHFLLAGLMVTTGSINTLTTKWADRIESINRDGELRQFDHPFVQALSMFFGEILCLVAFNVLYKVYSKRADGSEDANKFTKGNRSFNRFLLFIPAMCDMTATSLMYIGLNLTYAASFQMLRGSVIIFVALLSVGFLEKVIKRQQWTGIFLVIIGLVVVALADVMSKDTSGEDFGRNSIITGDLLIVLAQIITSVQMVIEEKFVHAQDIPPLQAVGWEGVFGFIVLGLLHIPFYFIYVGPPFSNNARGVLEDIIDAFIQIG</sequence>
<gene>
    <name evidence="8" type="ORF">AMK59_6550</name>
</gene>
<dbReference type="Gene3D" id="1.10.3730.20">
    <property type="match status" value="1"/>
</dbReference>
<organism evidence="8 9">
    <name type="scientific">Oryctes borbonicus</name>
    <dbReference type="NCBI Taxonomy" id="1629725"/>
    <lineage>
        <taxon>Eukaryota</taxon>
        <taxon>Metazoa</taxon>
        <taxon>Ecdysozoa</taxon>
        <taxon>Arthropoda</taxon>
        <taxon>Hexapoda</taxon>
        <taxon>Insecta</taxon>
        <taxon>Pterygota</taxon>
        <taxon>Neoptera</taxon>
        <taxon>Endopterygota</taxon>
        <taxon>Coleoptera</taxon>
        <taxon>Polyphaga</taxon>
        <taxon>Scarabaeiformia</taxon>
        <taxon>Scarabaeidae</taxon>
        <taxon>Dynastinae</taxon>
        <taxon>Oryctes</taxon>
    </lineage>
</organism>
<name>A0A0T6AUE1_9SCAR</name>
<protein>
    <recommendedName>
        <fullName evidence="10">EamA domain-containing protein</fullName>
    </recommendedName>
</protein>
<dbReference type="AlphaFoldDB" id="A0A0T6AUE1"/>
<dbReference type="PANTHER" id="PTHR13146:SF0">
    <property type="entry name" value="SOLUTE CARRIER FAMILY 35 MEMBER F6"/>
    <property type="match status" value="1"/>
</dbReference>
<dbReference type="PANTHER" id="PTHR13146">
    <property type="match status" value="1"/>
</dbReference>
<feature type="transmembrane region" description="Helical" evidence="7">
    <location>
        <begin position="120"/>
        <end position="141"/>
    </location>
</feature>
<evidence type="ECO:0000313" key="8">
    <source>
        <dbReference type="EMBL" id="KRT78800.1"/>
    </source>
</evidence>
<evidence type="ECO:0000313" key="9">
    <source>
        <dbReference type="Proteomes" id="UP000051574"/>
    </source>
</evidence>
<dbReference type="InterPro" id="IPR007271">
    <property type="entry name" value="Nuc_sug_transpt"/>
</dbReference>
<evidence type="ECO:0000256" key="6">
    <source>
        <dbReference type="ARBA" id="ARBA00023136"/>
    </source>
</evidence>